<proteinExistence type="predicted"/>
<dbReference type="Proteomes" id="UP000789525">
    <property type="component" value="Unassembled WGS sequence"/>
</dbReference>
<organism evidence="1 2">
    <name type="scientific">Acaulospora colombiana</name>
    <dbReference type="NCBI Taxonomy" id="27376"/>
    <lineage>
        <taxon>Eukaryota</taxon>
        <taxon>Fungi</taxon>
        <taxon>Fungi incertae sedis</taxon>
        <taxon>Mucoromycota</taxon>
        <taxon>Glomeromycotina</taxon>
        <taxon>Glomeromycetes</taxon>
        <taxon>Diversisporales</taxon>
        <taxon>Acaulosporaceae</taxon>
        <taxon>Acaulospora</taxon>
    </lineage>
</organism>
<protein>
    <submittedName>
        <fullName evidence="1">1608_t:CDS:1</fullName>
    </submittedName>
</protein>
<name>A0ACA9NYV5_9GLOM</name>
<feature type="non-terminal residue" evidence="1">
    <location>
        <position position="1"/>
    </location>
</feature>
<sequence length="178" mass="19389">TESEEEDYSDERRPRPFYYPGGISIGRPSSAAAAARRRTNGDHPAFSGIRQVGSFPRSVNEWEKKSRASRQPHSRSPTRNRLRLRGSLLWSNHWFFVNRKQKRVLFISIWATTRGYGFSPSGASGVKSSVDGSYSTGLRSSGGGSGGALGSERFLGWQGAQGAGARAFAARKAGSSLF</sequence>
<gene>
    <name evidence="1" type="ORF">ACOLOM_LOCUS9407</name>
</gene>
<evidence type="ECO:0000313" key="2">
    <source>
        <dbReference type="Proteomes" id="UP000789525"/>
    </source>
</evidence>
<reference evidence="1" key="1">
    <citation type="submission" date="2021-06" db="EMBL/GenBank/DDBJ databases">
        <authorList>
            <person name="Kallberg Y."/>
            <person name="Tangrot J."/>
            <person name="Rosling A."/>
        </authorList>
    </citation>
    <scope>NUCLEOTIDE SEQUENCE</scope>
    <source>
        <strain evidence="1">CL356</strain>
    </source>
</reference>
<dbReference type="EMBL" id="CAJVPT010027222">
    <property type="protein sequence ID" value="CAG8682663.1"/>
    <property type="molecule type" value="Genomic_DNA"/>
</dbReference>
<keyword evidence="2" id="KW-1185">Reference proteome</keyword>
<accession>A0ACA9NYV5</accession>
<comment type="caution">
    <text evidence="1">The sequence shown here is derived from an EMBL/GenBank/DDBJ whole genome shotgun (WGS) entry which is preliminary data.</text>
</comment>
<evidence type="ECO:0000313" key="1">
    <source>
        <dbReference type="EMBL" id="CAG8682663.1"/>
    </source>
</evidence>